<evidence type="ECO:0000259" key="3">
    <source>
        <dbReference type="Pfam" id="PF19305"/>
    </source>
</evidence>
<dbReference type="Gene3D" id="3.30.1330.120">
    <property type="entry name" value="2-methylcitrate dehydratase PrpD"/>
    <property type="match status" value="1"/>
</dbReference>
<dbReference type="AlphaFoldDB" id="A0A161Q2C7"/>
<comment type="similarity">
    <text evidence="1">Belongs to the PrpD family.</text>
</comment>
<sequence>MAIATPDVVPASVLLAEPRPAWLKTFAEAATGIRFGDFDAELSAQARLVVLDCLGAIAAGMQEPEMRALTARLARRGGTVTAPAVGAGLALRADDAALANGIAGTMLELDEGNSFARGHPGIHVLPALLAVRPLAQVSGPDFLHAFVFGYEAGARIGAAARLRNALHPHGTWGTVGAAVGAALLDGAGVEEVIGAINVSSSLSVGSSLRTMLEGATVRNAYAGMSARNGLTAWDLVRAGFTGETDGVRSVYGGVLAEGFQPDEMVAELGTRWEIRRNYFKRHAACRFTHAALDVVARLIEAHGPIPPEAVAGVEVVTYVWAAQLDGARPDNMLAAKFSVPFAVATMLAHGAASVPAFRAPALADPRILDLAGRVTVDEDPAMTAMLPDRRPARVTIRLTDGRVLTGETFTNRGDAVDPYGPDEVVAKFMDLATPVWGAAHATRIREAVDGLDRAADLADLDALLKEPAREEQ</sequence>
<evidence type="ECO:0000259" key="2">
    <source>
        <dbReference type="Pfam" id="PF03972"/>
    </source>
</evidence>
<dbReference type="InterPro" id="IPR036148">
    <property type="entry name" value="MmgE/PrpD_sf"/>
</dbReference>
<dbReference type="EMBL" id="LPZR01000168">
    <property type="protein sequence ID" value="KYO51679.1"/>
    <property type="molecule type" value="Genomic_DNA"/>
</dbReference>
<dbReference type="InterPro" id="IPR042188">
    <property type="entry name" value="MmgE/PrpD_sf_2"/>
</dbReference>
<dbReference type="GeneID" id="97238959"/>
<dbReference type="InterPro" id="IPR045337">
    <property type="entry name" value="MmgE_PrpD_C"/>
</dbReference>
<dbReference type="Proteomes" id="UP000075787">
    <property type="component" value="Unassembled WGS sequence"/>
</dbReference>
<name>A0A161Q2C7_9PROT</name>
<dbReference type="Pfam" id="PF03972">
    <property type="entry name" value="MmgE_PrpD_N"/>
    <property type="match status" value="1"/>
</dbReference>
<dbReference type="SUPFAM" id="SSF103378">
    <property type="entry name" value="2-methylcitrate dehydratase PrpD"/>
    <property type="match status" value="1"/>
</dbReference>
<dbReference type="Gene3D" id="1.10.4100.10">
    <property type="entry name" value="2-methylcitrate dehydratase PrpD"/>
    <property type="match status" value="1"/>
</dbReference>
<gene>
    <name evidence="4" type="ORF">AUP44_01065</name>
</gene>
<evidence type="ECO:0000313" key="5">
    <source>
        <dbReference type="Proteomes" id="UP000075787"/>
    </source>
</evidence>
<dbReference type="PANTHER" id="PTHR16943">
    <property type="entry name" value="2-METHYLCITRATE DEHYDRATASE-RELATED"/>
    <property type="match status" value="1"/>
</dbReference>
<feature type="domain" description="MmgE/PrpD C-terminal" evidence="3">
    <location>
        <begin position="282"/>
        <end position="452"/>
    </location>
</feature>
<accession>A0A161Q2C7</accession>
<reference evidence="4 5" key="1">
    <citation type="submission" date="2015-12" db="EMBL/GenBank/DDBJ databases">
        <title>Genome sequence of Tistrella mobilis MCCC 1A02139.</title>
        <authorList>
            <person name="Lu L."/>
            <person name="Lai Q."/>
            <person name="Shao Z."/>
            <person name="Qian P."/>
        </authorList>
    </citation>
    <scope>NUCLEOTIDE SEQUENCE [LARGE SCALE GENOMIC DNA]</scope>
    <source>
        <strain evidence="4 5">MCCC 1A02139</strain>
    </source>
</reference>
<dbReference type="PANTHER" id="PTHR16943:SF8">
    <property type="entry name" value="2-METHYLCITRATE DEHYDRATASE"/>
    <property type="match status" value="1"/>
</dbReference>
<protein>
    <submittedName>
        <fullName evidence="4">2-methylcitrate dehydratase</fullName>
    </submittedName>
</protein>
<dbReference type="InterPro" id="IPR045336">
    <property type="entry name" value="MmgE_PrpD_N"/>
</dbReference>
<proteinExistence type="inferred from homology"/>
<dbReference type="InterPro" id="IPR042183">
    <property type="entry name" value="MmgE/PrpD_sf_1"/>
</dbReference>
<dbReference type="RefSeq" id="WP_062765770.1">
    <property type="nucleotide sequence ID" value="NZ_CP121042.1"/>
</dbReference>
<comment type="caution">
    <text evidence="4">The sequence shown here is derived from an EMBL/GenBank/DDBJ whole genome shotgun (WGS) entry which is preliminary data.</text>
</comment>
<organism evidence="4 5">
    <name type="scientific">Tistrella mobilis</name>
    <dbReference type="NCBI Taxonomy" id="171437"/>
    <lineage>
        <taxon>Bacteria</taxon>
        <taxon>Pseudomonadati</taxon>
        <taxon>Pseudomonadota</taxon>
        <taxon>Alphaproteobacteria</taxon>
        <taxon>Geminicoccales</taxon>
        <taxon>Geminicoccaceae</taxon>
        <taxon>Tistrella</taxon>
    </lineage>
</organism>
<dbReference type="OrthoDB" id="9795089at2"/>
<dbReference type="InterPro" id="IPR005656">
    <property type="entry name" value="MmgE_PrpD"/>
</dbReference>
<evidence type="ECO:0000313" key="4">
    <source>
        <dbReference type="EMBL" id="KYO51679.1"/>
    </source>
</evidence>
<dbReference type="Pfam" id="PF19305">
    <property type="entry name" value="MmgE_PrpD_C"/>
    <property type="match status" value="1"/>
</dbReference>
<dbReference type="GO" id="GO:0016829">
    <property type="term" value="F:lyase activity"/>
    <property type="evidence" value="ECO:0007669"/>
    <property type="project" value="InterPro"/>
</dbReference>
<feature type="domain" description="MmgE/PrpD N-terminal" evidence="2">
    <location>
        <begin position="25"/>
        <end position="252"/>
    </location>
</feature>
<evidence type="ECO:0000256" key="1">
    <source>
        <dbReference type="ARBA" id="ARBA00006174"/>
    </source>
</evidence>